<dbReference type="Gene3D" id="3.80.10.10">
    <property type="entry name" value="Ribonuclease Inhibitor"/>
    <property type="match status" value="4"/>
</dbReference>
<evidence type="ECO:0000259" key="11">
    <source>
        <dbReference type="Pfam" id="PF25019"/>
    </source>
</evidence>
<dbReference type="SUPFAM" id="SSF52540">
    <property type="entry name" value="P-loop containing nucleoside triphosphate hydrolases"/>
    <property type="match status" value="1"/>
</dbReference>
<dbReference type="InterPro" id="IPR056789">
    <property type="entry name" value="LRR_R13L1-DRL21"/>
</dbReference>
<reference evidence="12 13" key="1">
    <citation type="journal article" date="2005" name="PLoS Biol.">
        <title>The genomes of Oryza sativa: a history of duplications.</title>
        <authorList>
            <person name="Yu J."/>
            <person name="Wang J."/>
            <person name="Lin W."/>
            <person name="Li S."/>
            <person name="Li H."/>
            <person name="Zhou J."/>
            <person name="Ni P."/>
            <person name="Dong W."/>
            <person name="Hu S."/>
            <person name="Zeng C."/>
            <person name="Zhang J."/>
            <person name="Zhang Y."/>
            <person name="Li R."/>
            <person name="Xu Z."/>
            <person name="Li S."/>
            <person name="Li X."/>
            <person name="Zheng H."/>
            <person name="Cong L."/>
            <person name="Lin L."/>
            <person name="Yin J."/>
            <person name="Geng J."/>
            <person name="Li G."/>
            <person name="Shi J."/>
            <person name="Liu J."/>
            <person name="Lv H."/>
            <person name="Li J."/>
            <person name="Wang J."/>
            <person name="Deng Y."/>
            <person name="Ran L."/>
            <person name="Shi X."/>
            <person name="Wang X."/>
            <person name="Wu Q."/>
            <person name="Li C."/>
            <person name="Ren X."/>
            <person name="Wang J."/>
            <person name="Wang X."/>
            <person name="Li D."/>
            <person name="Liu D."/>
            <person name="Zhang X."/>
            <person name="Ji Z."/>
            <person name="Zhao W."/>
            <person name="Sun Y."/>
            <person name="Zhang Z."/>
            <person name="Bao J."/>
            <person name="Han Y."/>
            <person name="Dong L."/>
            <person name="Ji J."/>
            <person name="Chen P."/>
            <person name="Wu S."/>
            <person name="Liu J."/>
            <person name="Xiao Y."/>
            <person name="Bu D."/>
            <person name="Tan J."/>
            <person name="Yang L."/>
            <person name="Ye C."/>
            <person name="Zhang J."/>
            <person name="Xu J."/>
            <person name="Zhou Y."/>
            <person name="Yu Y."/>
            <person name="Zhang B."/>
            <person name="Zhuang S."/>
            <person name="Wei H."/>
            <person name="Liu B."/>
            <person name="Lei M."/>
            <person name="Yu H."/>
            <person name="Li Y."/>
            <person name="Xu H."/>
            <person name="Wei S."/>
            <person name="He X."/>
            <person name="Fang L."/>
            <person name="Zhang Z."/>
            <person name="Zhang Y."/>
            <person name="Huang X."/>
            <person name="Su Z."/>
            <person name="Tong W."/>
            <person name="Li J."/>
            <person name="Tong Z."/>
            <person name="Li S."/>
            <person name="Ye J."/>
            <person name="Wang L."/>
            <person name="Fang L."/>
            <person name="Lei T."/>
            <person name="Chen C."/>
            <person name="Chen H."/>
            <person name="Xu Z."/>
            <person name="Li H."/>
            <person name="Huang H."/>
            <person name="Zhang F."/>
            <person name="Xu H."/>
            <person name="Li N."/>
            <person name="Zhao C."/>
            <person name="Li S."/>
            <person name="Dong L."/>
            <person name="Huang Y."/>
            <person name="Li L."/>
            <person name="Xi Y."/>
            <person name="Qi Q."/>
            <person name="Li W."/>
            <person name="Zhang B."/>
            <person name="Hu W."/>
            <person name="Zhang Y."/>
            <person name="Tian X."/>
            <person name="Jiao Y."/>
            <person name="Liang X."/>
            <person name="Jin J."/>
            <person name="Gao L."/>
            <person name="Zheng W."/>
            <person name="Hao B."/>
            <person name="Liu S."/>
            <person name="Wang W."/>
            <person name="Yuan L."/>
            <person name="Cao M."/>
            <person name="McDermott J."/>
            <person name="Samudrala R."/>
            <person name="Wang J."/>
            <person name="Wong G.K."/>
            <person name="Yang H."/>
        </authorList>
    </citation>
    <scope>NUCLEOTIDE SEQUENCE [LARGE SCALE GENOMIC DNA]</scope>
    <source>
        <strain evidence="13">cv. 93-11</strain>
    </source>
</reference>
<evidence type="ECO:0000256" key="1">
    <source>
        <dbReference type="ARBA" id="ARBA00008894"/>
    </source>
</evidence>
<dbReference type="PANTHER" id="PTHR36766">
    <property type="entry name" value="PLANT BROAD-SPECTRUM MILDEW RESISTANCE PROTEIN RPW8"/>
    <property type="match status" value="1"/>
</dbReference>
<keyword evidence="2" id="KW-0433">Leucine-rich repeat</keyword>
<feature type="compositionally biased region" description="Low complexity" evidence="7">
    <location>
        <begin position="982"/>
        <end position="1001"/>
    </location>
</feature>
<protein>
    <submittedName>
        <fullName evidence="12">Uncharacterized protein</fullName>
    </submittedName>
</protein>
<sequence length="1001" mass="113459">MADSLLLPVVRGVIGKATDVLVQKVTRMYGVDGDRPKLERQLLANAELKSETNPAIKRWMKDLNAAADKADDMLNEFQYEALRHEAMSLESLGHKVRSYMTPLEFRFTMSRKLAKVLKNINELVEEMNMFGLLLQDEPVHQLPYWQTYSALPSNELDDIFGRDDDKEAVLIKLLLDRSARSAQVGEPPIVGMGGLSKTTLAKMVYNDYRVQNHFELKMWHYVSDNFEVVSLLKSIIELATNKACQLLDNVELLQKELHKVVAGEGFCSCSTMYGMKKRRMTARSQQVASIMGTLESHNLACLSDDDSWELFSKKAFNKGVQQQAELVTAGKLIVKKCKGLPLALKTMGDMMSSKQQVKEWETIARSNIGDNDRGEDDILPVLKLSYRHLPPEMKQCFAFCSVFPKDHEMDKEVLIQVWMANGFIQEDETMGLEQKGEYVFRNLVWRSFLQDVKQESQVINPKHLRYLDLSGSDMDVLPSSICTMYNLQTLRLNRCKKLRYLPEGMRTMSKLIHLYLFSCPLKRMPPNISLLKNLRTLTTFILDTELGRGIEELKDLNHLANRLELYNLRKINSRKNGKDANLHLKQDLSELGCNEKEVLESLKPHAKLKILELHGYSGLKIPQWMEDPQMLQCLTTLHFPNCLGCKDLSTVWFLVSIECMSLSKMENLTTLFMNVVGVKAEGYYIPLQIFPRLKDMTLSQLSNLEKWTESTAGEANTSLVTFPKLATLCISDCPKLASVPDCSVLKELKTYGYCSLAMSSLAHLTTLSELIYRENESIRMSLGSWPSLTKLHISSSYNQMATLEVDTNQGPLENLRILRLYGLNFFTAASGLSKMHLGLWKCFAFVEDLCIGACNDLVHWPMEELMSLIHLRSLSIEHCDNLEGKGSSSEEIMPLYYLEKFHIKDCKSLLDIPTMPASLEELCLLLCPRLVALPSNLGNLARLKTMSFEHCHDLKELPDGMDGLISLEELKITGVPRDREISTGSPPSDSDPSIPNGSRLP</sequence>
<dbReference type="Gene3D" id="1.20.5.4130">
    <property type="match status" value="1"/>
</dbReference>
<proteinExistence type="inferred from homology"/>
<organism evidence="12 13">
    <name type="scientific">Oryza sativa subsp. indica</name>
    <name type="common">Rice</name>
    <dbReference type="NCBI Taxonomy" id="39946"/>
    <lineage>
        <taxon>Eukaryota</taxon>
        <taxon>Viridiplantae</taxon>
        <taxon>Streptophyta</taxon>
        <taxon>Embryophyta</taxon>
        <taxon>Tracheophyta</taxon>
        <taxon>Spermatophyta</taxon>
        <taxon>Magnoliopsida</taxon>
        <taxon>Liliopsida</taxon>
        <taxon>Poales</taxon>
        <taxon>Poaceae</taxon>
        <taxon>BOP clade</taxon>
        <taxon>Oryzoideae</taxon>
        <taxon>Oryzeae</taxon>
        <taxon>Oryzinae</taxon>
        <taxon>Oryza</taxon>
        <taxon>Oryza sativa</taxon>
    </lineage>
</organism>
<dbReference type="FunFam" id="1.10.10.10:FF:000322">
    <property type="entry name" value="Probable disease resistance protein At1g63360"/>
    <property type="match status" value="1"/>
</dbReference>
<gene>
    <name evidence="12" type="ORF">OsI_06899</name>
</gene>
<dbReference type="InterPro" id="IPR058922">
    <property type="entry name" value="WHD_DRP"/>
</dbReference>
<dbReference type="GO" id="GO:0009626">
    <property type="term" value="P:plant-type hypersensitive response"/>
    <property type="evidence" value="ECO:0007669"/>
    <property type="project" value="UniProtKB-ARBA"/>
</dbReference>
<dbReference type="GO" id="GO:0002758">
    <property type="term" value="P:innate immune response-activating signaling pathway"/>
    <property type="evidence" value="ECO:0007669"/>
    <property type="project" value="UniProtKB-ARBA"/>
</dbReference>
<dbReference type="OMA" id="FLEIKAC"/>
<comment type="similarity">
    <text evidence="1">Belongs to the disease resistance NB-LRR family.</text>
</comment>
<dbReference type="GO" id="GO:0043531">
    <property type="term" value="F:ADP binding"/>
    <property type="evidence" value="ECO:0007669"/>
    <property type="project" value="InterPro"/>
</dbReference>
<keyword evidence="13" id="KW-1185">Reference proteome</keyword>
<evidence type="ECO:0000313" key="13">
    <source>
        <dbReference type="Proteomes" id="UP000007015"/>
    </source>
</evidence>
<keyword evidence="5" id="KW-0611">Plant defense</keyword>
<name>B8AG72_ORYSI</name>
<dbReference type="Proteomes" id="UP000007015">
    <property type="component" value="Chromosome 2"/>
</dbReference>
<feature type="domain" description="NB-ARC" evidence="8">
    <location>
        <begin position="280"/>
        <end position="318"/>
    </location>
</feature>
<evidence type="ECO:0000259" key="10">
    <source>
        <dbReference type="Pfam" id="PF23559"/>
    </source>
</evidence>
<dbReference type="PANTHER" id="PTHR36766:SF40">
    <property type="entry name" value="DISEASE RESISTANCE PROTEIN RGA3"/>
    <property type="match status" value="1"/>
</dbReference>
<dbReference type="STRING" id="39946.B8AG72"/>
<dbReference type="Pfam" id="PF25019">
    <property type="entry name" value="LRR_R13L1-DRL21"/>
    <property type="match status" value="1"/>
</dbReference>
<dbReference type="Pfam" id="PF00931">
    <property type="entry name" value="NB-ARC"/>
    <property type="match status" value="2"/>
</dbReference>
<evidence type="ECO:0000256" key="6">
    <source>
        <dbReference type="ARBA" id="ARBA00022840"/>
    </source>
</evidence>
<keyword evidence="4" id="KW-0547">Nucleotide-binding</keyword>
<evidence type="ECO:0000256" key="7">
    <source>
        <dbReference type="SAM" id="MobiDB-lite"/>
    </source>
</evidence>
<keyword evidence="3" id="KW-0677">Repeat</keyword>
<dbReference type="Gene3D" id="3.40.50.300">
    <property type="entry name" value="P-loop containing nucleotide triphosphate hydrolases"/>
    <property type="match status" value="1"/>
</dbReference>
<dbReference type="Pfam" id="PF18052">
    <property type="entry name" value="Rx_N"/>
    <property type="match status" value="1"/>
</dbReference>
<feature type="region of interest" description="Disordered" evidence="7">
    <location>
        <begin position="975"/>
        <end position="1001"/>
    </location>
</feature>
<dbReference type="InterPro" id="IPR027417">
    <property type="entry name" value="P-loop_NTPase"/>
</dbReference>
<dbReference type="Pfam" id="PF23559">
    <property type="entry name" value="WHD_DRP"/>
    <property type="match status" value="1"/>
</dbReference>
<dbReference type="InterPro" id="IPR032675">
    <property type="entry name" value="LRR_dom_sf"/>
</dbReference>
<feature type="domain" description="Disease resistance protein winged helix" evidence="10">
    <location>
        <begin position="402"/>
        <end position="457"/>
    </location>
</feature>
<feature type="domain" description="NB-ARC" evidence="8">
    <location>
        <begin position="188"/>
        <end position="261"/>
    </location>
</feature>
<evidence type="ECO:0000256" key="3">
    <source>
        <dbReference type="ARBA" id="ARBA00022737"/>
    </source>
</evidence>
<feature type="domain" description="R13L1/DRL21-like LRR repeat region" evidence="11">
    <location>
        <begin position="550"/>
        <end position="665"/>
    </location>
</feature>
<dbReference type="GO" id="GO:0005524">
    <property type="term" value="F:ATP binding"/>
    <property type="evidence" value="ECO:0007669"/>
    <property type="project" value="UniProtKB-KW"/>
</dbReference>
<accession>B8AG72</accession>
<dbReference type="GO" id="GO:0042742">
    <property type="term" value="P:defense response to bacterium"/>
    <property type="evidence" value="ECO:0007669"/>
    <property type="project" value="UniProtKB-ARBA"/>
</dbReference>
<feature type="domain" description="Disease resistance N-terminal" evidence="9">
    <location>
        <begin position="9"/>
        <end position="88"/>
    </location>
</feature>
<evidence type="ECO:0000256" key="5">
    <source>
        <dbReference type="ARBA" id="ARBA00022821"/>
    </source>
</evidence>
<dbReference type="AlphaFoldDB" id="B8AG72"/>
<evidence type="ECO:0000256" key="2">
    <source>
        <dbReference type="ARBA" id="ARBA00022614"/>
    </source>
</evidence>
<dbReference type="EMBL" id="CM000127">
    <property type="protein sequence ID" value="EEC72992.1"/>
    <property type="molecule type" value="Genomic_DNA"/>
</dbReference>
<dbReference type="SUPFAM" id="SSF52058">
    <property type="entry name" value="L domain-like"/>
    <property type="match status" value="2"/>
</dbReference>
<keyword evidence="6" id="KW-0067">ATP-binding</keyword>
<dbReference type="HOGENOM" id="CLU_000837_8_8_1"/>
<dbReference type="InterPro" id="IPR002182">
    <property type="entry name" value="NB-ARC"/>
</dbReference>
<evidence type="ECO:0000259" key="8">
    <source>
        <dbReference type="Pfam" id="PF00931"/>
    </source>
</evidence>
<evidence type="ECO:0000259" key="9">
    <source>
        <dbReference type="Pfam" id="PF18052"/>
    </source>
</evidence>
<dbReference type="Gene3D" id="1.10.8.430">
    <property type="entry name" value="Helical domain of apoptotic protease-activating factors"/>
    <property type="match status" value="1"/>
</dbReference>
<dbReference type="PRINTS" id="PR00364">
    <property type="entry name" value="DISEASERSIST"/>
</dbReference>
<dbReference type="InterPro" id="IPR041118">
    <property type="entry name" value="Rx_N"/>
</dbReference>
<evidence type="ECO:0000313" key="12">
    <source>
        <dbReference type="EMBL" id="EEC72992.1"/>
    </source>
</evidence>
<dbReference type="InterPro" id="IPR042197">
    <property type="entry name" value="Apaf_helical"/>
</dbReference>
<dbReference type="FunFam" id="1.10.8.430:FF:000003">
    <property type="entry name" value="Probable disease resistance protein At5g66910"/>
    <property type="match status" value="1"/>
</dbReference>
<dbReference type="Gramene" id="BGIOSGA006618-TA">
    <property type="protein sequence ID" value="BGIOSGA006618-PA"/>
    <property type="gene ID" value="BGIOSGA006618"/>
</dbReference>
<evidence type="ECO:0000256" key="4">
    <source>
        <dbReference type="ARBA" id="ARBA00022741"/>
    </source>
</evidence>